<dbReference type="OrthoDB" id="6221234at2"/>
<name>G4QI37_GLANF</name>
<dbReference type="Gene3D" id="1.50.10.100">
    <property type="entry name" value="Chondroitin AC/alginate lyase"/>
    <property type="match status" value="1"/>
</dbReference>
<dbReference type="InterPro" id="IPR008929">
    <property type="entry name" value="Chondroitin_lyas"/>
</dbReference>
<dbReference type="Gene3D" id="2.70.98.70">
    <property type="match status" value="1"/>
</dbReference>
<proteinExistence type="predicted"/>
<accession>G4QI37</accession>
<dbReference type="EMBL" id="CP003060">
    <property type="protein sequence ID" value="AEP30651.1"/>
    <property type="molecule type" value="Genomic_DNA"/>
</dbReference>
<dbReference type="KEGG" id="gni:GNIT_2554"/>
<dbReference type="AlphaFoldDB" id="G4QI37"/>
<evidence type="ECO:0000313" key="2">
    <source>
        <dbReference type="Proteomes" id="UP000009282"/>
    </source>
</evidence>
<dbReference type="Proteomes" id="UP000009282">
    <property type="component" value="Chromosome"/>
</dbReference>
<protein>
    <recommendedName>
        <fullName evidence="3">Heparinase II/III-like protein</fullName>
    </recommendedName>
</protein>
<gene>
    <name evidence="1" type="ordered locus">GNIT_2554</name>
</gene>
<organism evidence="1 2">
    <name type="scientific">Glaciecola nitratireducens (strain JCM 12485 / KCTC 12276 / FR1064)</name>
    <dbReference type="NCBI Taxonomy" id="1085623"/>
    <lineage>
        <taxon>Bacteria</taxon>
        <taxon>Pseudomonadati</taxon>
        <taxon>Pseudomonadota</taxon>
        <taxon>Gammaproteobacteria</taxon>
        <taxon>Alteromonadales</taxon>
        <taxon>Alteromonadaceae</taxon>
        <taxon>Brumicola</taxon>
    </lineage>
</organism>
<evidence type="ECO:0008006" key="3">
    <source>
        <dbReference type="Google" id="ProtNLM"/>
    </source>
</evidence>
<evidence type="ECO:0000313" key="1">
    <source>
        <dbReference type="EMBL" id="AEP30651.1"/>
    </source>
</evidence>
<dbReference type="HOGENOM" id="CLU_351523_0_0_6"/>
<sequence length="800" mass="90428">MKKISIFLLVIFILLSLVAGGAIGFLMRHYNYTLYEVVNKSAVKLGVVEEQQRLISYEKQYENTYGNTYWQNSNESKLFPFLSSMNQPSVKRYFLDRLSILKKQRAMGYSCDNANQFKLLIVYYCSIEGEIEESVFLNLVLNYSFEVPREVGSYGNALTFVIAYELLKYSFDISKDNEETLQSILRNMLGSYLSKLDGDSASLFHGRSVLASNAIILASQLDGSSLENKALVSRAVGHYQDFYQALKKVEIWPEGYNYWINSRALPIVMALEAFKYAVVDNIQSTKDIEVLQQRIGLWHIYNTRPDWTIQGWGDEGPRVDLKDETSKVIDYLALVTNSPEIDSYASLLVQRFGSRAYWRGYKMYLPIIASDMWFSENLNIMGNKDVTLEPLSHLLPLSEIFGRGYSNHVVIRSGWGPKDTFIQFRASQMFTHHQHNDAGHFTLFKNAPLIVNSSAYSGMNTENRMYFASRSIAKNTIKVMNPNETFKPSRQYSIKNADGGQRIPIGLGSSVKSFQDWQDSFDSGKYHKAELLKYEIDSQNNVSLSVDLTNAYNSIKFSTSSDDTKVSRVTRNFAYISAADSVLIFDQVLTTSTELPSVNVIFFSERPTLFGSEVTRLGKSNDGITMTNSRDFFIEQGDASLSVAALSSIDFGIMLIGGPTYRNFVRNTPSLDTPIGSNFDGGYEVKPWNDKSDWRLEIPFAINGKKASSLTILRPGSFKVPKLIKIATDFKLWIVEDFAIVSILNNHNNLKVIDSIEGATTIVFVSEKAGEAMIFEENEDNLNVTYTEGITIINRKAKSQ</sequence>
<keyword evidence="2" id="KW-1185">Reference proteome</keyword>
<dbReference type="STRING" id="1085623.GNIT_2554"/>
<dbReference type="RefSeq" id="WP_014109524.1">
    <property type="nucleotide sequence ID" value="NC_016041.1"/>
</dbReference>
<dbReference type="eggNOG" id="COG3307">
    <property type="taxonomic scope" value="Bacteria"/>
</dbReference>
<reference evidence="1 2" key="1">
    <citation type="journal article" date="2011" name="J. Bacteriol.">
        <title>Complete genome sequence of seawater bacterium Glaciecola nitratireducens FR1064T.</title>
        <authorList>
            <person name="Bian F."/>
            <person name="Qin Q.L."/>
            <person name="Xie B.B."/>
            <person name="Shu Y.L."/>
            <person name="Zhang X.Y."/>
            <person name="Yu Y."/>
            <person name="Chen B."/>
            <person name="Chen X.L."/>
            <person name="Zhou B.C."/>
            <person name="Zhang Y.Z."/>
        </authorList>
    </citation>
    <scope>NUCLEOTIDE SEQUENCE [LARGE SCALE GENOMIC DNA]</scope>
    <source>
        <strain evidence="2">JCM 12485 / KCTC 12276 / FR1064</strain>
    </source>
</reference>